<evidence type="ECO:0000256" key="5">
    <source>
        <dbReference type="ARBA" id="ARBA00022645"/>
    </source>
</evidence>
<feature type="active site" evidence="13">
    <location>
        <position position="164"/>
    </location>
</feature>
<dbReference type="GO" id="GO:0008360">
    <property type="term" value="P:regulation of cell shape"/>
    <property type="evidence" value="ECO:0007669"/>
    <property type="project" value="UniProtKB-KW"/>
</dbReference>
<dbReference type="PANTHER" id="PTHR21581">
    <property type="entry name" value="D-ALANYL-D-ALANINE CARBOXYPEPTIDASE"/>
    <property type="match status" value="1"/>
</dbReference>
<evidence type="ECO:0000256" key="9">
    <source>
        <dbReference type="ARBA" id="ARBA00022960"/>
    </source>
</evidence>
<feature type="active site" description="Proton acceptor" evidence="13">
    <location>
        <position position="103"/>
    </location>
</feature>
<evidence type="ECO:0000256" key="11">
    <source>
        <dbReference type="ARBA" id="ARBA00023316"/>
    </source>
</evidence>
<dbReference type="InterPro" id="IPR037167">
    <property type="entry name" value="Peptidase_S11_C_sf"/>
</dbReference>
<comment type="caution">
    <text evidence="17">The sequence shown here is derived from an EMBL/GenBank/DDBJ whole genome shotgun (WGS) entry which is preliminary data.</text>
</comment>
<dbReference type="GO" id="GO:0071555">
    <property type="term" value="P:cell wall organization"/>
    <property type="evidence" value="ECO:0007669"/>
    <property type="project" value="UniProtKB-KW"/>
</dbReference>
<dbReference type="GO" id="GO:0006508">
    <property type="term" value="P:proteolysis"/>
    <property type="evidence" value="ECO:0007669"/>
    <property type="project" value="UniProtKB-KW"/>
</dbReference>
<comment type="similarity">
    <text evidence="3 15">Belongs to the peptidase S11 family.</text>
</comment>
<evidence type="ECO:0000256" key="15">
    <source>
        <dbReference type="RuleBase" id="RU004016"/>
    </source>
</evidence>
<dbReference type="SUPFAM" id="SSF69189">
    <property type="entry name" value="Penicillin-binding protein associated domain"/>
    <property type="match status" value="1"/>
</dbReference>
<dbReference type="Pfam" id="PF00768">
    <property type="entry name" value="Peptidase_S11"/>
    <property type="match status" value="1"/>
</dbReference>
<dbReference type="InterPro" id="IPR001967">
    <property type="entry name" value="Peptidase_S11_N"/>
</dbReference>
<evidence type="ECO:0000256" key="14">
    <source>
        <dbReference type="PIRSR" id="PIRSR618044-2"/>
    </source>
</evidence>
<dbReference type="Pfam" id="PF07943">
    <property type="entry name" value="PBP5_C"/>
    <property type="match status" value="1"/>
</dbReference>
<dbReference type="SMART" id="SM00936">
    <property type="entry name" value="PBP5_C"/>
    <property type="match status" value="1"/>
</dbReference>
<evidence type="ECO:0000256" key="6">
    <source>
        <dbReference type="ARBA" id="ARBA00022670"/>
    </source>
</evidence>
<dbReference type="Gene3D" id="3.40.710.10">
    <property type="entry name" value="DD-peptidase/beta-lactamase superfamily"/>
    <property type="match status" value="1"/>
</dbReference>
<dbReference type="Proteomes" id="UP000295632">
    <property type="component" value="Unassembled WGS sequence"/>
</dbReference>
<dbReference type="InterPro" id="IPR012907">
    <property type="entry name" value="Peptidase_S11_C"/>
</dbReference>
<evidence type="ECO:0000256" key="2">
    <source>
        <dbReference type="ARBA" id="ARBA00004752"/>
    </source>
</evidence>
<evidence type="ECO:0000256" key="3">
    <source>
        <dbReference type="ARBA" id="ARBA00007164"/>
    </source>
</evidence>
<dbReference type="EMBL" id="SNYJ01000010">
    <property type="protein sequence ID" value="TDQ38330.1"/>
    <property type="molecule type" value="Genomic_DNA"/>
</dbReference>
<evidence type="ECO:0000256" key="4">
    <source>
        <dbReference type="ARBA" id="ARBA00012448"/>
    </source>
</evidence>
<evidence type="ECO:0000313" key="18">
    <source>
        <dbReference type="Proteomes" id="UP000295632"/>
    </source>
</evidence>
<keyword evidence="8" id="KW-0378">Hydrolase</keyword>
<feature type="active site" description="Acyl-ester intermediate" evidence="13">
    <location>
        <position position="100"/>
    </location>
</feature>
<evidence type="ECO:0000256" key="1">
    <source>
        <dbReference type="ARBA" id="ARBA00003217"/>
    </source>
</evidence>
<evidence type="ECO:0000256" key="13">
    <source>
        <dbReference type="PIRSR" id="PIRSR618044-1"/>
    </source>
</evidence>
<dbReference type="EC" id="3.4.16.4" evidence="4"/>
<keyword evidence="10" id="KW-0573">Peptidoglycan synthesis</keyword>
<comment type="function">
    <text evidence="1">Removes C-terminal D-alanyl residues from sugar-peptide cell wall precursors.</text>
</comment>
<evidence type="ECO:0000313" key="17">
    <source>
        <dbReference type="EMBL" id="TDQ38330.1"/>
    </source>
</evidence>
<dbReference type="InterPro" id="IPR015956">
    <property type="entry name" value="Peniciliin-bd_prot_C_sf"/>
</dbReference>
<dbReference type="InterPro" id="IPR012338">
    <property type="entry name" value="Beta-lactam/transpept-like"/>
</dbReference>
<organism evidence="17 18">
    <name type="scientific">Aureibacillus halotolerans</name>
    <dbReference type="NCBI Taxonomy" id="1508390"/>
    <lineage>
        <taxon>Bacteria</taxon>
        <taxon>Bacillati</taxon>
        <taxon>Bacillota</taxon>
        <taxon>Bacilli</taxon>
        <taxon>Bacillales</taxon>
        <taxon>Bacillaceae</taxon>
        <taxon>Aureibacillus</taxon>
    </lineage>
</organism>
<sequence>MEKRSLSDEGHKLTASRERLNAYIFNELLGEKVMRRVKRWGVLQLTVLVLLTSLFQVGNLNVAQAQTGPDVEAEAAILLDFETGRILYEKNADLTLPPASMTKMMTEYIILSAIEEGKLSWDQETSISDYVYQISQNRSLSNVPLREDGTYTIKELYQAMAIYSANGASIALAEAFAGSETKFVEMMNQKAAEIGLPDYQFVNVTGLNNSSLIGMHPEGTGPNDANMLSARSTAMLAYRLISDFPEVLDTASIPTMTFREGTSDAIDMINWNKMLPGLGHEYEGVDGLKTGFTDLAGACFTGTAERNGTRLISVVMKTADNDARFEETRKLLDYGFNSFERQELFPAGYAPDEQQTVEVNKGKEGTVPVATNAPLSVIVAKNEEAEEVYTPSFDISEQIVEAPAEKDTVVGKMNVSYTGEIDYGYIQGPDQSFGSVDIVTTAQVDKANWFVLGARAVGGFFVDLWNAIVSGIGGLFS</sequence>
<feature type="domain" description="Peptidase S11 D-Ala-D-Ala carboxypeptidase A C-terminal" evidence="16">
    <location>
        <begin position="339"/>
        <end position="446"/>
    </location>
</feature>
<protein>
    <recommendedName>
        <fullName evidence="4">serine-type D-Ala-D-Ala carboxypeptidase</fullName>
        <ecNumber evidence="4">3.4.16.4</ecNumber>
    </recommendedName>
</protein>
<dbReference type="Gene3D" id="2.60.410.10">
    <property type="entry name" value="D-Ala-D-Ala carboxypeptidase, C-terminal domain"/>
    <property type="match status" value="1"/>
</dbReference>
<dbReference type="AlphaFoldDB" id="A0A4R6TWT2"/>
<name>A0A4R6TWT2_9BACI</name>
<keyword evidence="5 17" id="KW-0121">Carboxypeptidase</keyword>
<gene>
    <name evidence="17" type="ORF">EV213_11073</name>
</gene>
<reference evidence="17 18" key="1">
    <citation type="submission" date="2019-03" db="EMBL/GenBank/DDBJ databases">
        <title>Genomic Encyclopedia of Type Strains, Phase IV (KMG-IV): sequencing the most valuable type-strain genomes for metagenomic binning, comparative biology and taxonomic classification.</title>
        <authorList>
            <person name="Goeker M."/>
        </authorList>
    </citation>
    <scope>NUCLEOTIDE SEQUENCE [LARGE SCALE GENOMIC DNA]</scope>
    <source>
        <strain evidence="17 18">DSM 28697</strain>
    </source>
</reference>
<keyword evidence="18" id="KW-1185">Reference proteome</keyword>
<accession>A0A4R6TWT2</accession>
<evidence type="ECO:0000256" key="7">
    <source>
        <dbReference type="ARBA" id="ARBA00022729"/>
    </source>
</evidence>
<evidence type="ECO:0000256" key="12">
    <source>
        <dbReference type="ARBA" id="ARBA00034000"/>
    </source>
</evidence>
<comment type="catalytic activity">
    <reaction evidence="12">
        <text>Preferential cleavage: (Ac)2-L-Lys-D-Ala-|-D-Ala. Also transpeptidation of peptidyl-alanyl moieties that are N-acyl substituents of D-alanine.</text>
        <dbReference type="EC" id="3.4.16.4"/>
    </reaction>
</comment>
<dbReference type="GO" id="GO:0009252">
    <property type="term" value="P:peptidoglycan biosynthetic process"/>
    <property type="evidence" value="ECO:0007669"/>
    <property type="project" value="UniProtKB-UniPathway"/>
</dbReference>
<proteinExistence type="inferred from homology"/>
<keyword evidence="7" id="KW-0732">Signal</keyword>
<dbReference type="PANTHER" id="PTHR21581:SF11">
    <property type="entry name" value="D-ALANYL-D-ALANINE CARBOXYPEPTIDASE DACA"/>
    <property type="match status" value="1"/>
</dbReference>
<evidence type="ECO:0000259" key="16">
    <source>
        <dbReference type="SMART" id="SM00936"/>
    </source>
</evidence>
<dbReference type="InterPro" id="IPR018044">
    <property type="entry name" value="Peptidase_S11"/>
</dbReference>
<dbReference type="PRINTS" id="PR00725">
    <property type="entry name" value="DADACBPTASE1"/>
</dbReference>
<dbReference type="UniPathway" id="UPA00219"/>
<keyword evidence="11" id="KW-0961">Cell wall biogenesis/degradation</keyword>
<keyword evidence="6" id="KW-0645">Protease</keyword>
<keyword evidence="9" id="KW-0133">Cell shape</keyword>
<comment type="pathway">
    <text evidence="2">Cell wall biogenesis; peptidoglycan biosynthesis.</text>
</comment>
<evidence type="ECO:0000256" key="8">
    <source>
        <dbReference type="ARBA" id="ARBA00022801"/>
    </source>
</evidence>
<evidence type="ECO:0000256" key="10">
    <source>
        <dbReference type="ARBA" id="ARBA00022984"/>
    </source>
</evidence>
<dbReference type="GO" id="GO:0009002">
    <property type="term" value="F:serine-type D-Ala-D-Ala carboxypeptidase activity"/>
    <property type="evidence" value="ECO:0007669"/>
    <property type="project" value="UniProtKB-EC"/>
</dbReference>
<feature type="binding site" evidence="14">
    <location>
        <position position="289"/>
    </location>
    <ligand>
        <name>substrate</name>
    </ligand>
</feature>
<dbReference type="SUPFAM" id="SSF56601">
    <property type="entry name" value="beta-lactamase/transpeptidase-like"/>
    <property type="match status" value="1"/>
</dbReference>